<accession>A0A8C4PWP2</accession>
<dbReference type="Ensembl" id="ENSEBUT00000001485.1">
    <property type="protein sequence ID" value="ENSEBUP00000001166.1"/>
    <property type="gene ID" value="ENSEBUG00000001080.1"/>
</dbReference>
<name>A0A8C4PWP2_EPTBU</name>
<feature type="region of interest" description="Disordered" evidence="1">
    <location>
        <begin position="311"/>
        <end position="407"/>
    </location>
</feature>
<dbReference type="PANTHER" id="PTHR14739:SF9">
    <property type="entry name" value="MICROTUBULE-ASSOCIATED PROTEIN 9"/>
    <property type="match status" value="1"/>
</dbReference>
<keyword evidence="2" id="KW-0812">Transmembrane</keyword>
<reference evidence="3" key="1">
    <citation type="submission" date="2025-08" db="UniProtKB">
        <authorList>
            <consortium name="Ensembl"/>
        </authorList>
    </citation>
    <scope>IDENTIFICATION</scope>
</reference>
<proteinExistence type="predicted"/>
<feature type="compositionally biased region" description="Basic and acidic residues" evidence="1">
    <location>
        <begin position="373"/>
        <end position="383"/>
    </location>
</feature>
<feature type="compositionally biased region" description="Low complexity" evidence="1">
    <location>
        <begin position="330"/>
        <end position="340"/>
    </location>
</feature>
<dbReference type="GO" id="GO:0090307">
    <property type="term" value="P:mitotic spindle assembly"/>
    <property type="evidence" value="ECO:0007669"/>
    <property type="project" value="TreeGrafter"/>
</dbReference>
<dbReference type="GO" id="GO:0008017">
    <property type="term" value="F:microtubule binding"/>
    <property type="evidence" value="ECO:0007669"/>
    <property type="project" value="TreeGrafter"/>
</dbReference>
<feature type="compositionally biased region" description="Basic and acidic residues" evidence="1">
    <location>
        <begin position="441"/>
        <end position="467"/>
    </location>
</feature>
<evidence type="ECO:0008006" key="5">
    <source>
        <dbReference type="Google" id="ProtNLM"/>
    </source>
</evidence>
<dbReference type="GO" id="GO:1902412">
    <property type="term" value="P:regulation of mitotic cytokinesis"/>
    <property type="evidence" value="ECO:0007669"/>
    <property type="project" value="TreeGrafter"/>
</dbReference>
<organism evidence="3 4">
    <name type="scientific">Eptatretus burgeri</name>
    <name type="common">Inshore hagfish</name>
    <dbReference type="NCBI Taxonomy" id="7764"/>
    <lineage>
        <taxon>Eukaryota</taxon>
        <taxon>Metazoa</taxon>
        <taxon>Chordata</taxon>
        <taxon>Craniata</taxon>
        <taxon>Vertebrata</taxon>
        <taxon>Cyclostomata</taxon>
        <taxon>Myxini</taxon>
        <taxon>Myxiniformes</taxon>
        <taxon>Myxinidae</taxon>
        <taxon>Eptatretinae</taxon>
        <taxon>Eptatretus</taxon>
    </lineage>
</organism>
<keyword evidence="2" id="KW-1133">Transmembrane helix</keyword>
<feature type="region of interest" description="Disordered" evidence="1">
    <location>
        <begin position="225"/>
        <end position="244"/>
    </location>
</feature>
<dbReference type="GeneTree" id="ENSGT00730000111184"/>
<sequence length="739" mass="84286">MVPRCIGDRGVLEYWQDMSVACVWTGNGYWGEYSTGMMGRMTSPCSKVACVILFQITALAFLFEMHQLLYSITWMLFSMVSLFIVTQMGDNEDTTPSYEKAIAKTKFTSFQQELEETLASWRDRQSTNVLCAGNIHPDSDDDPLSTFLKKRKDEQRSKSLKSRDVLYNSEITFDFPLSDEDEDEKEHKINFLKSRRTSGKDSEKLPGSVAVLKTGVVEPIAGVKQEHESVPDMSSRHKGNPEIGVAPELTQEPVTETDKAVELDFNTVEPNTMESGHDEMLAGLLEGESAITCRNENEGLLLQQQRDFKETFSSSLPQGGCTASEKHPDSSSVVQVDNSNGQTTTPITAPCAHPSVQSTGLIENEVNSHGRAKRSEEATRPETECDAPIPAPRLSRSVPSESDSHTPSAVMVNCNLPADCETSAMPPELLQSDKKVTIVEESEQETKEEGMSTKEEMKMEKKRERPSVRSLNQAFTLESKKRGIRPVSAQSRYLGCLRILDSPRGPENPSDLTNGDTIRAAFYQEWLHKKRAVFQTQAKEKWQQEKLNMEEKKQVEQEKKLEADLSFSAWKKNKKVYLQEQVHRRKEEEREECEAQRKKSENKDAARETFQAWKGEKDRRLKNLQRTARVQEQERKGKEDREKAVRMEEKIIAYEKWKKKKMGILNQQKESIELAKRKEAEDEIVKEVKEKQAQNEYEAWLEKKERQERLTRKLNKSRSLLELGSSAWVPAGRLIPRGK</sequence>
<evidence type="ECO:0000313" key="4">
    <source>
        <dbReference type="Proteomes" id="UP000694388"/>
    </source>
</evidence>
<feature type="compositionally biased region" description="Basic and acidic residues" evidence="1">
    <location>
        <begin position="585"/>
        <end position="607"/>
    </location>
</feature>
<dbReference type="InterPro" id="IPR026106">
    <property type="entry name" value="MAP9"/>
</dbReference>
<feature type="compositionally biased region" description="Polar residues" evidence="1">
    <location>
        <begin position="355"/>
        <end position="367"/>
    </location>
</feature>
<dbReference type="GO" id="GO:0000235">
    <property type="term" value="C:astral microtubule"/>
    <property type="evidence" value="ECO:0007669"/>
    <property type="project" value="TreeGrafter"/>
</dbReference>
<feature type="region of interest" description="Disordered" evidence="1">
    <location>
        <begin position="585"/>
        <end position="608"/>
    </location>
</feature>
<keyword evidence="4" id="KW-1185">Reference proteome</keyword>
<feature type="region of interest" description="Disordered" evidence="1">
    <location>
        <begin position="441"/>
        <end position="474"/>
    </location>
</feature>
<dbReference type="PANTHER" id="PTHR14739">
    <property type="entry name" value="MICROTUBULE-ASSOCIATED PROTEIN 9"/>
    <property type="match status" value="1"/>
</dbReference>
<evidence type="ECO:0000313" key="3">
    <source>
        <dbReference type="Ensembl" id="ENSEBUP00000001166.1"/>
    </source>
</evidence>
<protein>
    <recommendedName>
        <fullName evidence="5">Microtubule-associated protein 9</fullName>
    </recommendedName>
</protein>
<dbReference type="GO" id="GO:0000281">
    <property type="term" value="P:mitotic cytokinesis"/>
    <property type="evidence" value="ECO:0007669"/>
    <property type="project" value="InterPro"/>
</dbReference>
<feature type="transmembrane region" description="Helical" evidence="2">
    <location>
        <begin position="45"/>
        <end position="62"/>
    </location>
</feature>
<evidence type="ECO:0000256" key="2">
    <source>
        <dbReference type="SAM" id="Phobius"/>
    </source>
</evidence>
<keyword evidence="2" id="KW-0472">Membrane</keyword>
<dbReference type="AlphaFoldDB" id="A0A8C4PWP2"/>
<feature type="compositionally biased region" description="Polar residues" evidence="1">
    <location>
        <begin position="397"/>
        <end position="407"/>
    </location>
</feature>
<dbReference type="Proteomes" id="UP000694388">
    <property type="component" value="Unplaced"/>
</dbReference>
<reference evidence="3" key="2">
    <citation type="submission" date="2025-09" db="UniProtKB">
        <authorList>
            <consortium name="Ensembl"/>
        </authorList>
    </citation>
    <scope>IDENTIFICATION</scope>
</reference>
<evidence type="ECO:0000256" key="1">
    <source>
        <dbReference type="SAM" id="MobiDB-lite"/>
    </source>
</evidence>